<evidence type="ECO:0000256" key="4">
    <source>
        <dbReference type="ARBA" id="ARBA00023136"/>
    </source>
</evidence>
<dbReference type="InterPro" id="IPR005829">
    <property type="entry name" value="Sugar_transporter_CS"/>
</dbReference>
<evidence type="ECO:0000256" key="2">
    <source>
        <dbReference type="ARBA" id="ARBA00022692"/>
    </source>
</evidence>
<keyword evidence="7" id="KW-1185">Reference proteome</keyword>
<feature type="transmembrane region" description="Helical" evidence="5">
    <location>
        <begin position="377"/>
        <end position="397"/>
    </location>
</feature>
<dbReference type="SUPFAM" id="SSF103473">
    <property type="entry name" value="MFS general substrate transporter"/>
    <property type="match status" value="1"/>
</dbReference>
<gene>
    <name evidence="8" type="primary">LOC113399513</name>
</gene>
<sequence length="448" mass="49775">MGILFTWPSSTLILFSSANTTLDRVMTETEVSLLGSLSSISGIFVIPFSGYILDTLGRKKACLLFYMAQLISWIIITTCSKVEAILLAMFIFGFSSSMFLVVQIYVSEFCQESIRGSMTSGSIIFYGIGMLVSYLMGGLLEYRLMNYIGLSLTVLGFVLVSLMKESPLFLMKVGRQKEAAKSIAFYRSAKIDSQVVQDEIEQIKRILRPDFDVADTPAEEKKLYLEDASPTKMSKWQYLKKSKSTQKALLVCIMLYSSAIFQGLIVVQVYAGPLFEQALPTMSSTLSSVLLALISVVAGFIAAYFVDLIGRRRLMIDASVATGVCCMILGSQIQFNWGPSWLTAVLIYLYCATYTIGAGTVPFVIVAEVFMPEVKSLMSMLSTEWAFVCNFIVLFIFNPLVNSLGLGAVFYIFSACSILSGIYCHFYLPETKGLTVDVIQERFKRSRQ</sequence>
<dbReference type="InterPro" id="IPR020846">
    <property type="entry name" value="MFS_dom"/>
</dbReference>
<dbReference type="PROSITE" id="PS50850">
    <property type="entry name" value="MFS"/>
    <property type="match status" value="1"/>
</dbReference>
<dbReference type="Pfam" id="PF00083">
    <property type="entry name" value="Sugar_tr"/>
    <property type="match status" value="1"/>
</dbReference>
<organism evidence="7 8">
    <name type="scientific">Vanessa tameamea</name>
    <name type="common">Kamehameha butterfly</name>
    <dbReference type="NCBI Taxonomy" id="334116"/>
    <lineage>
        <taxon>Eukaryota</taxon>
        <taxon>Metazoa</taxon>
        <taxon>Ecdysozoa</taxon>
        <taxon>Arthropoda</taxon>
        <taxon>Hexapoda</taxon>
        <taxon>Insecta</taxon>
        <taxon>Pterygota</taxon>
        <taxon>Neoptera</taxon>
        <taxon>Endopterygota</taxon>
        <taxon>Lepidoptera</taxon>
        <taxon>Glossata</taxon>
        <taxon>Ditrysia</taxon>
        <taxon>Papilionoidea</taxon>
        <taxon>Nymphalidae</taxon>
        <taxon>Nymphalinae</taxon>
        <taxon>Vanessa</taxon>
    </lineage>
</organism>
<keyword evidence="3 5" id="KW-1133">Transmembrane helix</keyword>
<evidence type="ECO:0000256" key="3">
    <source>
        <dbReference type="ARBA" id="ARBA00022989"/>
    </source>
</evidence>
<accession>A0ABM4AUT3</accession>
<evidence type="ECO:0000313" key="8">
    <source>
        <dbReference type="RefSeq" id="XP_064075065.1"/>
    </source>
</evidence>
<dbReference type="InterPro" id="IPR036259">
    <property type="entry name" value="MFS_trans_sf"/>
</dbReference>
<dbReference type="RefSeq" id="XP_064075065.1">
    <property type="nucleotide sequence ID" value="XM_064218995.1"/>
</dbReference>
<dbReference type="InterPro" id="IPR005828">
    <property type="entry name" value="MFS_sugar_transport-like"/>
</dbReference>
<keyword evidence="4 5" id="KW-0472">Membrane</keyword>
<feature type="transmembrane region" description="Helical" evidence="5">
    <location>
        <begin position="283"/>
        <end position="306"/>
    </location>
</feature>
<protein>
    <submittedName>
        <fullName evidence="8">Facilitated trehalose transporter Tret1-like</fullName>
    </submittedName>
</protein>
<dbReference type="PANTHER" id="PTHR48021:SF1">
    <property type="entry name" value="GH07001P-RELATED"/>
    <property type="match status" value="1"/>
</dbReference>
<feature type="transmembrane region" description="Helical" evidence="5">
    <location>
        <begin position="34"/>
        <end position="54"/>
    </location>
</feature>
<evidence type="ECO:0000256" key="5">
    <source>
        <dbReference type="SAM" id="Phobius"/>
    </source>
</evidence>
<evidence type="ECO:0000256" key="1">
    <source>
        <dbReference type="ARBA" id="ARBA00004141"/>
    </source>
</evidence>
<comment type="subcellular location">
    <subcellularLocation>
        <location evidence="1">Membrane</location>
        <topology evidence="1">Multi-pass membrane protein</topology>
    </subcellularLocation>
</comment>
<feature type="transmembrane region" description="Helical" evidence="5">
    <location>
        <begin position="118"/>
        <end position="138"/>
    </location>
</feature>
<feature type="transmembrane region" description="Helical" evidence="5">
    <location>
        <begin position="61"/>
        <end position="78"/>
    </location>
</feature>
<feature type="domain" description="Major facilitator superfamily (MFS) profile" evidence="6">
    <location>
        <begin position="1"/>
        <end position="432"/>
    </location>
</feature>
<feature type="transmembrane region" description="Helical" evidence="5">
    <location>
        <begin position="409"/>
        <end position="428"/>
    </location>
</feature>
<dbReference type="PANTHER" id="PTHR48021">
    <property type="match status" value="1"/>
</dbReference>
<dbReference type="GeneID" id="113399513"/>
<dbReference type="InterPro" id="IPR050549">
    <property type="entry name" value="MFS_Trehalose_Transporter"/>
</dbReference>
<feature type="transmembrane region" description="Helical" evidence="5">
    <location>
        <begin position="248"/>
        <end position="271"/>
    </location>
</feature>
<evidence type="ECO:0000259" key="6">
    <source>
        <dbReference type="PROSITE" id="PS50850"/>
    </source>
</evidence>
<dbReference type="Gene3D" id="1.20.1250.20">
    <property type="entry name" value="MFS general substrate transporter like domains"/>
    <property type="match status" value="1"/>
</dbReference>
<name>A0ABM4AUT3_VANTA</name>
<keyword evidence="2 5" id="KW-0812">Transmembrane</keyword>
<feature type="transmembrane region" description="Helical" evidence="5">
    <location>
        <begin position="144"/>
        <end position="162"/>
    </location>
</feature>
<dbReference type="Proteomes" id="UP001652626">
    <property type="component" value="Chromosome 25"/>
</dbReference>
<evidence type="ECO:0000313" key="7">
    <source>
        <dbReference type="Proteomes" id="UP001652626"/>
    </source>
</evidence>
<reference evidence="8" key="1">
    <citation type="submission" date="2025-08" db="UniProtKB">
        <authorList>
            <consortium name="RefSeq"/>
        </authorList>
    </citation>
    <scope>IDENTIFICATION</scope>
    <source>
        <tissue evidence="8">Whole body</tissue>
    </source>
</reference>
<proteinExistence type="predicted"/>
<dbReference type="PROSITE" id="PS00216">
    <property type="entry name" value="SUGAR_TRANSPORT_1"/>
    <property type="match status" value="1"/>
</dbReference>
<feature type="transmembrane region" description="Helical" evidence="5">
    <location>
        <begin position="318"/>
        <end position="335"/>
    </location>
</feature>
<feature type="transmembrane region" description="Helical" evidence="5">
    <location>
        <begin position="84"/>
        <end position="106"/>
    </location>
</feature>
<feature type="transmembrane region" description="Helical" evidence="5">
    <location>
        <begin position="341"/>
        <end position="365"/>
    </location>
</feature>